<dbReference type="InterPro" id="IPR001461">
    <property type="entry name" value="Aspartic_peptidase_A1"/>
</dbReference>
<protein>
    <recommendedName>
        <fullName evidence="5">Peptidase A1 domain-containing protein</fullName>
    </recommendedName>
</protein>
<comment type="caution">
    <text evidence="6">The sequence shown here is derived from an EMBL/GenBank/DDBJ whole genome shotgun (WGS) entry which is preliminary data.</text>
</comment>
<evidence type="ECO:0000259" key="5">
    <source>
        <dbReference type="PROSITE" id="PS51767"/>
    </source>
</evidence>
<name>A0AAD7X9P6_9APHY</name>
<dbReference type="Proteomes" id="UP001215151">
    <property type="component" value="Unassembled WGS sequence"/>
</dbReference>
<keyword evidence="2 3" id="KW-0064">Aspartyl protease</keyword>
<dbReference type="AlphaFoldDB" id="A0AAD7X9P6"/>
<organism evidence="6 7">
    <name type="scientific">Trametes cubensis</name>
    <dbReference type="NCBI Taxonomy" id="1111947"/>
    <lineage>
        <taxon>Eukaryota</taxon>
        <taxon>Fungi</taxon>
        <taxon>Dikarya</taxon>
        <taxon>Basidiomycota</taxon>
        <taxon>Agaricomycotina</taxon>
        <taxon>Agaricomycetes</taxon>
        <taxon>Polyporales</taxon>
        <taxon>Polyporaceae</taxon>
        <taxon>Trametes</taxon>
    </lineage>
</organism>
<dbReference type="GO" id="GO:0004190">
    <property type="term" value="F:aspartic-type endopeptidase activity"/>
    <property type="evidence" value="ECO:0007669"/>
    <property type="project" value="UniProtKB-KW"/>
</dbReference>
<dbReference type="PANTHER" id="PTHR47966:SF51">
    <property type="entry name" value="BETA-SITE APP-CLEAVING ENZYME, ISOFORM A-RELATED"/>
    <property type="match status" value="1"/>
</dbReference>
<dbReference type="PROSITE" id="PS00141">
    <property type="entry name" value="ASP_PROTEASE"/>
    <property type="match status" value="2"/>
</dbReference>
<dbReference type="InterPro" id="IPR033121">
    <property type="entry name" value="PEPTIDASE_A1"/>
</dbReference>
<reference evidence="6" key="1">
    <citation type="submission" date="2022-11" db="EMBL/GenBank/DDBJ databases">
        <title>Genome Sequence of Cubamyces cubensis.</title>
        <authorList>
            <person name="Buettner E."/>
        </authorList>
    </citation>
    <scope>NUCLEOTIDE SEQUENCE</scope>
    <source>
        <strain evidence="6">MPL-01</strain>
    </source>
</reference>
<dbReference type="InterPro" id="IPR034164">
    <property type="entry name" value="Pepsin-like_dom"/>
</dbReference>
<sequence>MYCRSLITFLLSLSFASALVALVYGTPVVKVDDNMVRMPIAKLLNFTTGSTSKILVRDQARFRNFRLRTNASSPPGGNSPYRLDETEVGTIVATDQVVDYVVEVDLTDALATDMLLVDTGSANTWVGASQPYAPAESNSSVATGQYISVHYGSGRFSGIQYNDTVSVGGTLNVTNQGIGAANTSSGFQGVDGILGQVSVVNLTIGTLSPDAAASVSTITDNLFQQGVISSNQVAITFVPSHTIGSINGELAFGGTDSDKYIGNITYAPIATSPAARSFFSTDQSITYGSQSLPIMNTTSGIVDTGTTLTLIPSNAFAAYQNATGAVMDSTTNMLSIPATEYDNLQSLFFTIDETTFEFTPNAQIWPRALNTAIGGTAENVYLIIGDAGEFTSEGINFVNGMTFLERFYAVFYSPNSTVGLANTLYTNSIIN</sequence>
<dbReference type="EMBL" id="JAPEVG010000191">
    <property type="protein sequence ID" value="KAJ8474344.1"/>
    <property type="molecule type" value="Genomic_DNA"/>
</dbReference>
<keyword evidence="7" id="KW-1185">Reference proteome</keyword>
<dbReference type="GO" id="GO:0006508">
    <property type="term" value="P:proteolysis"/>
    <property type="evidence" value="ECO:0007669"/>
    <property type="project" value="UniProtKB-KW"/>
</dbReference>
<evidence type="ECO:0000256" key="4">
    <source>
        <dbReference type="SAM" id="SignalP"/>
    </source>
</evidence>
<dbReference type="InterPro" id="IPR001969">
    <property type="entry name" value="Aspartic_peptidase_AS"/>
</dbReference>
<dbReference type="SUPFAM" id="SSF50630">
    <property type="entry name" value="Acid proteases"/>
    <property type="match status" value="1"/>
</dbReference>
<dbReference type="PROSITE" id="PS51767">
    <property type="entry name" value="PEPTIDASE_A1"/>
    <property type="match status" value="1"/>
</dbReference>
<dbReference type="PANTHER" id="PTHR47966">
    <property type="entry name" value="BETA-SITE APP-CLEAVING ENZYME, ISOFORM A-RELATED"/>
    <property type="match status" value="1"/>
</dbReference>
<evidence type="ECO:0000256" key="2">
    <source>
        <dbReference type="ARBA" id="ARBA00022750"/>
    </source>
</evidence>
<evidence type="ECO:0000313" key="6">
    <source>
        <dbReference type="EMBL" id="KAJ8474344.1"/>
    </source>
</evidence>
<keyword evidence="3" id="KW-0378">Hydrolase</keyword>
<dbReference type="Pfam" id="PF00026">
    <property type="entry name" value="Asp"/>
    <property type="match status" value="1"/>
</dbReference>
<keyword evidence="3" id="KW-0645">Protease</keyword>
<accession>A0AAD7X9P6</accession>
<evidence type="ECO:0000256" key="1">
    <source>
        <dbReference type="ARBA" id="ARBA00007447"/>
    </source>
</evidence>
<comment type="similarity">
    <text evidence="1 3">Belongs to the peptidase A1 family.</text>
</comment>
<feature type="domain" description="Peptidase A1" evidence="5">
    <location>
        <begin position="100"/>
        <end position="421"/>
    </location>
</feature>
<dbReference type="PRINTS" id="PR00792">
    <property type="entry name" value="PEPSIN"/>
</dbReference>
<evidence type="ECO:0000313" key="7">
    <source>
        <dbReference type="Proteomes" id="UP001215151"/>
    </source>
</evidence>
<dbReference type="CDD" id="cd05471">
    <property type="entry name" value="pepsin_like"/>
    <property type="match status" value="1"/>
</dbReference>
<evidence type="ECO:0000256" key="3">
    <source>
        <dbReference type="RuleBase" id="RU000454"/>
    </source>
</evidence>
<feature type="chain" id="PRO_5042251787" description="Peptidase A1 domain-containing protein" evidence="4">
    <location>
        <begin position="26"/>
        <end position="431"/>
    </location>
</feature>
<gene>
    <name evidence="6" type="ORF">ONZ51_g7284</name>
</gene>
<dbReference type="Gene3D" id="2.40.70.10">
    <property type="entry name" value="Acid Proteases"/>
    <property type="match status" value="2"/>
</dbReference>
<keyword evidence="4" id="KW-0732">Signal</keyword>
<dbReference type="InterPro" id="IPR021109">
    <property type="entry name" value="Peptidase_aspartic_dom_sf"/>
</dbReference>
<proteinExistence type="inferred from homology"/>
<feature type="signal peptide" evidence="4">
    <location>
        <begin position="1"/>
        <end position="25"/>
    </location>
</feature>